<reference evidence="2" key="1">
    <citation type="journal article" date="2023" name="Front. Plant Sci.">
        <title>Chromosomal-level genome assembly of Melastoma candidum provides insights into trichome evolution.</title>
        <authorList>
            <person name="Zhong Y."/>
            <person name="Wu W."/>
            <person name="Sun C."/>
            <person name="Zou P."/>
            <person name="Liu Y."/>
            <person name="Dai S."/>
            <person name="Zhou R."/>
        </authorList>
    </citation>
    <scope>NUCLEOTIDE SEQUENCE [LARGE SCALE GENOMIC DNA]</scope>
</reference>
<dbReference type="Proteomes" id="UP001057402">
    <property type="component" value="Chromosome 8"/>
</dbReference>
<proteinExistence type="predicted"/>
<comment type="caution">
    <text evidence="1">The sequence shown here is derived from an EMBL/GenBank/DDBJ whole genome shotgun (WGS) entry which is preliminary data.</text>
</comment>
<accession>A0ACB9N1H5</accession>
<name>A0ACB9N1H5_9MYRT</name>
<keyword evidence="2" id="KW-1185">Reference proteome</keyword>
<sequence length="141" mass="15551">MGMKVAPRRSSRVLSFPFGAVQRPEEASRRWSHGAAAWRLYYLYGNLRVPWHHITFHLGAHVFRLMKPRQRSRAVSIATSAGGETWRKGSRHQDSGGSGVYNVAGGLRQYCLAIHSINACVVSLTVRPFSASVLPCTDGTG</sequence>
<evidence type="ECO:0000313" key="2">
    <source>
        <dbReference type="Proteomes" id="UP001057402"/>
    </source>
</evidence>
<protein>
    <submittedName>
        <fullName evidence="1">Uncharacterized protein</fullName>
    </submittedName>
</protein>
<dbReference type="EMBL" id="CM042887">
    <property type="protein sequence ID" value="KAI4329484.1"/>
    <property type="molecule type" value="Genomic_DNA"/>
</dbReference>
<evidence type="ECO:0000313" key="1">
    <source>
        <dbReference type="EMBL" id="KAI4329484.1"/>
    </source>
</evidence>
<organism evidence="1 2">
    <name type="scientific">Melastoma candidum</name>
    <dbReference type="NCBI Taxonomy" id="119954"/>
    <lineage>
        <taxon>Eukaryota</taxon>
        <taxon>Viridiplantae</taxon>
        <taxon>Streptophyta</taxon>
        <taxon>Embryophyta</taxon>
        <taxon>Tracheophyta</taxon>
        <taxon>Spermatophyta</taxon>
        <taxon>Magnoliopsida</taxon>
        <taxon>eudicotyledons</taxon>
        <taxon>Gunneridae</taxon>
        <taxon>Pentapetalae</taxon>
        <taxon>rosids</taxon>
        <taxon>malvids</taxon>
        <taxon>Myrtales</taxon>
        <taxon>Melastomataceae</taxon>
        <taxon>Melastomatoideae</taxon>
        <taxon>Melastomateae</taxon>
        <taxon>Melastoma</taxon>
    </lineage>
</organism>
<gene>
    <name evidence="1" type="ORF">MLD38_027871</name>
</gene>